<sequence>MILLALSAKRTVSAFTAPSHRLLLPKWTQLYSYLGTTATSFDDGKRPFQITTPIYYVNDKPHIGHAYTSIACDVIARFMRLSGREVFFLSGTDEHGQKVEQTAKSKGMEPQEFVDSVSINFRDLLELLNISNDAFIRTTEDHHKRAVLALFDKMVENGYIYLDNYEGWYSVRDECFYTESELIDGKAPTGAEVEWVAKEESYFFKLSAFQDKLLEFYEQNPGFIAPESRRNEVVSFVKRGLKDLSVSRTSFKWGIPMKQDPNHIFYVWVDALTNYISALGYPETGGKYKTFWPAALHIVGKDILRFHAIYWPAFLMAADLPLPKRLFAHGWWTKDGQKISKSLGNVIDPVDLVKKYGVDQTRFFLMAEVSFGNDGDFSDKAMITKVNTNLANELGNLCQRTLSMVFKNCDKAVPTSVGPFTEADNALLASARELREKAAAEISVQAIHKYVELMVRIVWETNKYIDEMEPWSLKKTDPERMATVLYVIMEVLRHVGILYQPLIPEAANKILDALSVPKDERTFSHLDDAFRIKEGSVIPKPEGVFPRMEMPVEELVNQQS</sequence>
<keyword evidence="6" id="KW-0862">Zinc</keyword>
<comment type="cofactor">
    <cofactor evidence="1">
        <name>Zn(2+)</name>
        <dbReference type="ChEBI" id="CHEBI:29105"/>
    </cofactor>
</comment>
<evidence type="ECO:0000256" key="10">
    <source>
        <dbReference type="ARBA" id="ARBA00030904"/>
    </source>
</evidence>
<dbReference type="EC" id="6.1.1.10" evidence="2"/>
<comment type="similarity">
    <text evidence="11">Belongs to the class-I aminoacyl-tRNA synthetase family.</text>
</comment>
<keyword evidence="3 11" id="KW-0436">Ligase</keyword>
<dbReference type="OrthoDB" id="24670at2759"/>
<evidence type="ECO:0000256" key="1">
    <source>
        <dbReference type="ARBA" id="ARBA00001947"/>
    </source>
</evidence>
<dbReference type="GO" id="GO:0004825">
    <property type="term" value="F:methionine-tRNA ligase activity"/>
    <property type="evidence" value="ECO:0007669"/>
    <property type="project" value="UniProtKB-EC"/>
</dbReference>
<dbReference type="GO" id="GO:0006431">
    <property type="term" value="P:methionyl-tRNA aminoacylation"/>
    <property type="evidence" value="ECO:0007669"/>
    <property type="project" value="InterPro"/>
</dbReference>
<evidence type="ECO:0000256" key="8">
    <source>
        <dbReference type="ARBA" id="ARBA00022917"/>
    </source>
</evidence>
<dbReference type="PANTHER" id="PTHR43326">
    <property type="entry name" value="METHIONYL-TRNA SYNTHETASE"/>
    <property type="match status" value="1"/>
</dbReference>
<dbReference type="EMBL" id="BDSP01000136">
    <property type="protein sequence ID" value="GAX19337.1"/>
    <property type="molecule type" value="Genomic_DNA"/>
</dbReference>
<feature type="domain" description="Methionyl/Leucyl tRNA synthetase" evidence="13">
    <location>
        <begin position="180"/>
        <end position="402"/>
    </location>
</feature>
<dbReference type="SUPFAM" id="SSF52374">
    <property type="entry name" value="Nucleotidylyl transferase"/>
    <property type="match status" value="1"/>
</dbReference>
<dbReference type="InterPro" id="IPR033911">
    <property type="entry name" value="MetRS_core"/>
</dbReference>
<dbReference type="AlphaFoldDB" id="A0A1Z5JZB0"/>
<evidence type="ECO:0000256" key="3">
    <source>
        <dbReference type="ARBA" id="ARBA00022598"/>
    </source>
</evidence>
<evidence type="ECO:0000313" key="15">
    <source>
        <dbReference type="EMBL" id="GAX19337.1"/>
    </source>
</evidence>
<name>A0A1Z5JZB0_FISSO</name>
<feature type="domain" description="tRNA synthetases class I catalytic" evidence="12">
    <location>
        <begin position="57"/>
        <end position="179"/>
    </location>
</feature>
<evidence type="ECO:0000259" key="14">
    <source>
        <dbReference type="Pfam" id="PF19303"/>
    </source>
</evidence>
<dbReference type="Pfam" id="PF19303">
    <property type="entry name" value="Anticodon_3"/>
    <property type="match status" value="1"/>
</dbReference>
<dbReference type="Pfam" id="PF09334">
    <property type="entry name" value="tRNA-synt_1g"/>
    <property type="match status" value="1"/>
</dbReference>
<gene>
    <name evidence="15" type="ORF">FisN_4Lh083</name>
</gene>
<dbReference type="NCBIfam" id="TIGR00398">
    <property type="entry name" value="metG"/>
    <property type="match status" value="1"/>
</dbReference>
<evidence type="ECO:0000256" key="6">
    <source>
        <dbReference type="ARBA" id="ARBA00022833"/>
    </source>
</evidence>
<dbReference type="GO" id="GO:0005524">
    <property type="term" value="F:ATP binding"/>
    <property type="evidence" value="ECO:0007669"/>
    <property type="project" value="UniProtKB-KW"/>
</dbReference>
<accession>A0A1Z5JZB0</accession>
<evidence type="ECO:0000259" key="12">
    <source>
        <dbReference type="Pfam" id="PF01406"/>
    </source>
</evidence>
<dbReference type="CDD" id="cd00814">
    <property type="entry name" value="MetRS_core"/>
    <property type="match status" value="1"/>
</dbReference>
<dbReference type="InterPro" id="IPR014729">
    <property type="entry name" value="Rossmann-like_a/b/a_fold"/>
</dbReference>
<evidence type="ECO:0000256" key="11">
    <source>
        <dbReference type="RuleBase" id="RU363039"/>
    </source>
</evidence>
<dbReference type="PRINTS" id="PR01041">
    <property type="entry name" value="TRNASYNTHMET"/>
</dbReference>
<evidence type="ECO:0000256" key="9">
    <source>
        <dbReference type="ARBA" id="ARBA00023146"/>
    </source>
</evidence>
<dbReference type="InterPro" id="IPR014758">
    <property type="entry name" value="Met-tRNA_synth"/>
</dbReference>
<dbReference type="InterPro" id="IPR023457">
    <property type="entry name" value="Met-tRNA_synth_2"/>
</dbReference>
<dbReference type="NCBIfam" id="NF008900">
    <property type="entry name" value="PRK12267.1"/>
    <property type="match status" value="1"/>
</dbReference>
<evidence type="ECO:0000256" key="5">
    <source>
        <dbReference type="ARBA" id="ARBA00022741"/>
    </source>
</evidence>
<dbReference type="HAMAP" id="MF_01228">
    <property type="entry name" value="Met_tRNA_synth_type2"/>
    <property type="match status" value="1"/>
</dbReference>
<evidence type="ECO:0000256" key="2">
    <source>
        <dbReference type="ARBA" id="ARBA00012838"/>
    </source>
</evidence>
<protein>
    <recommendedName>
        <fullName evidence="2">methionine--tRNA ligase</fullName>
        <ecNumber evidence="2">6.1.1.10</ecNumber>
    </recommendedName>
    <alternativeName>
        <fullName evidence="10">Methionyl-tRNA synthetase</fullName>
    </alternativeName>
</protein>
<keyword evidence="7 11" id="KW-0067">ATP-binding</keyword>
<proteinExistence type="inferred from homology"/>
<dbReference type="Gene3D" id="2.170.220.10">
    <property type="match status" value="1"/>
</dbReference>
<reference evidence="15 16" key="1">
    <citation type="journal article" date="2015" name="Plant Cell">
        <title>Oil accumulation by the oleaginous diatom Fistulifera solaris as revealed by the genome and transcriptome.</title>
        <authorList>
            <person name="Tanaka T."/>
            <person name="Maeda Y."/>
            <person name="Veluchamy A."/>
            <person name="Tanaka M."/>
            <person name="Abida H."/>
            <person name="Marechal E."/>
            <person name="Bowler C."/>
            <person name="Muto M."/>
            <person name="Sunaga Y."/>
            <person name="Tanaka M."/>
            <person name="Yoshino T."/>
            <person name="Taniguchi T."/>
            <person name="Fukuda Y."/>
            <person name="Nemoto M."/>
            <person name="Matsumoto M."/>
            <person name="Wong P.S."/>
            <person name="Aburatani S."/>
            <person name="Fujibuchi W."/>
        </authorList>
    </citation>
    <scope>NUCLEOTIDE SEQUENCE [LARGE SCALE GENOMIC DNA]</scope>
    <source>
        <strain evidence="15 16">JPCC DA0580</strain>
    </source>
</reference>
<keyword evidence="4" id="KW-0479">Metal-binding</keyword>
<dbReference type="Gene3D" id="3.40.50.620">
    <property type="entry name" value="HUPs"/>
    <property type="match status" value="1"/>
</dbReference>
<evidence type="ECO:0000256" key="7">
    <source>
        <dbReference type="ARBA" id="ARBA00022840"/>
    </source>
</evidence>
<keyword evidence="5 11" id="KW-0547">Nucleotide-binding</keyword>
<dbReference type="InterPro" id="IPR032678">
    <property type="entry name" value="tRNA-synt_1_cat_dom"/>
</dbReference>
<evidence type="ECO:0000313" key="16">
    <source>
        <dbReference type="Proteomes" id="UP000198406"/>
    </source>
</evidence>
<dbReference type="PANTHER" id="PTHR43326:SF1">
    <property type="entry name" value="METHIONINE--TRNA LIGASE, MITOCHONDRIAL"/>
    <property type="match status" value="1"/>
</dbReference>
<dbReference type="InParanoid" id="A0A1Z5JZB0"/>
<dbReference type="Proteomes" id="UP000198406">
    <property type="component" value="Unassembled WGS sequence"/>
</dbReference>
<dbReference type="GO" id="GO:0046872">
    <property type="term" value="F:metal ion binding"/>
    <property type="evidence" value="ECO:0007669"/>
    <property type="project" value="UniProtKB-KW"/>
</dbReference>
<dbReference type="SUPFAM" id="SSF47323">
    <property type="entry name" value="Anticodon-binding domain of a subclass of class I aminoacyl-tRNA synthetases"/>
    <property type="match status" value="1"/>
</dbReference>
<evidence type="ECO:0000259" key="13">
    <source>
        <dbReference type="Pfam" id="PF09334"/>
    </source>
</evidence>
<keyword evidence="16" id="KW-1185">Reference proteome</keyword>
<keyword evidence="8 11" id="KW-0648">Protein biosynthesis</keyword>
<dbReference type="FunFam" id="2.170.220.10:FF:000002">
    <property type="entry name" value="Methionine--tRNA ligase"/>
    <property type="match status" value="1"/>
</dbReference>
<dbReference type="Pfam" id="PF01406">
    <property type="entry name" value="tRNA-synt_1e"/>
    <property type="match status" value="1"/>
</dbReference>
<organism evidence="15 16">
    <name type="scientific">Fistulifera solaris</name>
    <name type="common">Oleaginous diatom</name>
    <dbReference type="NCBI Taxonomy" id="1519565"/>
    <lineage>
        <taxon>Eukaryota</taxon>
        <taxon>Sar</taxon>
        <taxon>Stramenopiles</taxon>
        <taxon>Ochrophyta</taxon>
        <taxon>Bacillariophyta</taxon>
        <taxon>Bacillariophyceae</taxon>
        <taxon>Bacillariophycidae</taxon>
        <taxon>Naviculales</taxon>
        <taxon>Naviculaceae</taxon>
        <taxon>Fistulifera</taxon>
    </lineage>
</organism>
<dbReference type="InterPro" id="IPR015413">
    <property type="entry name" value="Methionyl/Leucyl_tRNA_Synth"/>
</dbReference>
<dbReference type="CDD" id="cd07957">
    <property type="entry name" value="Anticodon_Ia_Met"/>
    <property type="match status" value="1"/>
</dbReference>
<evidence type="ECO:0000256" key="4">
    <source>
        <dbReference type="ARBA" id="ARBA00022723"/>
    </source>
</evidence>
<dbReference type="InterPro" id="IPR041872">
    <property type="entry name" value="Anticodon_Met"/>
</dbReference>
<dbReference type="InterPro" id="IPR009080">
    <property type="entry name" value="tRNAsynth_Ia_anticodon-bd"/>
</dbReference>
<comment type="caution">
    <text evidence="15">The sequence shown here is derived from an EMBL/GenBank/DDBJ whole genome shotgun (WGS) entry which is preliminary data.</text>
</comment>
<feature type="domain" description="Methionyl-tRNA synthetase anticodon-binding" evidence="14">
    <location>
        <begin position="418"/>
        <end position="548"/>
    </location>
</feature>
<dbReference type="Gene3D" id="1.10.730.10">
    <property type="entry name" value="Isoleucyl-tRNA Synthetase, Domain 1"/>
    <property type="match status" value="1"/>
</dbReference>
<keyword evidence="9 11" id="KW-0030">Aminoacyl-tRNA synthetase</keyword>